<feature type="non-terminal residue" evidence="1">
    <location>
        <position position="503"/>
    </location>
</feature>
<accession>A0A9P5TI43</accession>
<dbReference type="PANTHER" id="PTHR38926">
    <property type="entry name" value="F-BOX DOMAIN CONTAINING PROTEIN, EXPRESSED"/>
    <property type="match status" value="1"/>
</dbReference>
<proteinExistence type="predicted"/>
<evidence type="ECO:0000313" key="2">
    <source>
        <dbReference type="Proteomes" id="UP000724874"/>
    </source>
</evidence>
<keyword evidence="2" id="KW-1185">Reference proteome</keyword>
<dbReference type="AlphaFoldDB" id="A0A9P5TI43"/>
<sequence length="503" mass="56101">VSLTTFPENYLVLNSFHHSMRLSTTSQGLFVNISPELYPIIVDHLPLYATSSTLLALALTNHHISEIVLPLLYSRLRLSDDRTFGHVVRELHVICKPSLSHNIQNPGSPGAVIRRVEEVILSGCLPFLHTLELTIVWGRYYDSGSTLGCGSLTKAFSARLKQSCPRLRCLILRNFGEYCEDVWIGESGILQIRDIARLAIPLSSLPTSLHTLELSPGYIQSTSVSPIFKLNLPCLRSLTLATFSDMDTEQSMAFFERHPSIEHLNIASNGDTGWFSSDLPDRFLPNLLHLTARWAEARLLAPILPQLLSLSIHRSINAQIPYLLRSVIPKGLPLLESLDIGQSASVDNDITAIEGSLWYESKDGTFHQARKRKQSRTVFESFMHSIVRACPNLEELAFHGSLFPLLYFVSIANDLNDLPHLKHLYYEGAEYDIHSDVDESLFASHAKEVADAVPGLVSITNIAKAHPPFLVARVRRNLDGKLSDVEVGKGFGMKVGYEDETFP</sequence>
<gene>
    <name evidence="1" type="ORF">CPB84DRAFT_1794588</name>
</gene>
<dbReference type="Proteomes" id="UP000724874">
    <property type="component" value="Unassembled WGS sequence"/>
</dbReference>
<dbReference type="OrthoDB" id="2995895at2759"/>
<dbReference type="SUPFAM" id="SSF52047">
    <property type="entry name" value="RNI-like"/>
    <property type="match status" value="1"/>
</dbReference>
<comment type="caution">
    <text evidence="1">The sequence shown here is derived from an EMBL/GenBank/DDBJ whole genome shotgun (WGS) entry which is preliminary data.</text>
</comment>
<organism evidence="1 2">
    <name type="scientific">Gymnopilus junonius</name>
    <name type="common">Spectacular rustgill mushroom</name>
    <name type="synonym">Gymnopilus spectabilis subsp. junonius</name>
    <dbReference type="NCBI Taxonomy" id="109634"/>
    <lineage>
        <taxon>Eukaryota</taxon>
        <taxon>Fungi</taxon>
        <taxon>Dikarya</taxon>
        <taxon>Basidiomycota</taxon>
        <taxon>Agaricomycotina</taxon>
        <taxon>Agaricomycetes</taxon>
        <taxon>Agaricomycetidae</taxon>
        <taxon>Agaricales</taxon>
        <taxon>Agaricineae</taxon>
        <taxon>Hymenogastraceae</taxon>
        <taxon>Gymnopilus</taxon>
    </lineage>
</organism>
<dbReference type="Gene3D" id="3.80.10.10">
    <property type="entry name" value="Ribonuclease Inhibitor"/>
    <property type="match status" value="1"/>
</dbReference>
<dbReference type="PANTHER" id="PTHR38926:SF5">
    <property type="entry name" value="F-BOX AND LEUCINE-RICH REPEAT PROTEIN 6"/>
    <property type="match status" value="1"/>
</dbReference>
<protein>
    <recommendedName>
        <fullName evidence="3">F-box domain-containing protein</fullName>
    </recommendedName>
</protein>
<reference evidence="1" key="1">
    <citation type="submission" date="2020-11" db="EMBL/GenBank/DDBJ databases">
        <authorList>
            <consortium name="DOE Joint Genome Institute"/>
            <person name="Ahrendt S."/>
            <person name="Riley R."/>
            <person name="Andreopoulos W."/>
            <person name="LaButti K."/>
            <person name="Pangilinan J."/>
            <person name="Ruiz-duenas F.J."/>
            <person name="Barrasa J.M."/>
            <person name="Sanchez-Garcia M."/>
            <person name="Camarero S."/>
            <person name="Miyauchi S."/>
            <person name="Serrano A."/>
            <person name="Linde D."/>
            <person name="Babiker R."/>
            <person name="Drula E."/>
            <person name="Ayuso-Fernandez I."/>
            <person name="Pacheco R."/>
            <person name="Padilla G."/>
            <person name="Ferreira P."/>
            <person name="Barriuso J."/>
            <person name="Kellner H."/>
            <person name="Castanera R."/>
            <person name="Alfaro M."/>
            <person name="Ramirez L."/>
            <person name="Pisabarro A.G."/>
            <person name="Kuo A."/>
            <person name="Tritt A."/>
            <person name="Lipzen A."/>
            <person name="He G."/>
            <person name="Yan M."/>
            <person name="Ng V."/>
            <person name="Cullen D."/>
            <person name="Martin F."/>
            <person name="Rosso M.-N."/>
            <person name="Henrissat B."/>
            <person name="Hibbett D."/>
            <person name="Martinez A.T."/>
            <person name="Grigoriev I.V."/>
        </authorList>
    </citation>
    <scope>NUCLEOTIDE SEQUENCE</scope>
    <source>
        <strain evidence="1">AH 44721</strain>
    </source>
</reference>
<dbReference type="EMBL" id="JADNYJ010000165">
    <property type="protein sequence ID" value="KAF8877825.1"/>
    <property type="molecule type" value="Genomic_DNA"/>
</dbReference>
<name>A0A9P5TI43_GYMJU</name>
<evidence type="ECO:0008006" key="3">
    <source>
        <dbReference type="Google" id="ProtNLM"/>
    </source>
</evidence>
<dbReference type="InterPro" id="IPR032675">
    <property type="entry name" value="LRR_dom_sf"/>
</dbReference>
<evidence type="ECO:0000313" key="1">
    <source>
        <dbReference type="EMBL" id="KAF8877825.1"/>
    </source>
</evidence>